<comment type="caution">
    <text evidence="3">The sequence shown here is derived from an EMBL/GenBank/DDBJ whole genome shotgun (WGS) entry which is preliminary data.</text>
</comment>
<dbReference type="Gene3D" id="1.25.40.990">
    <property type="match status" value="1"/>
</dbReference>
<name>A0A1V9XMH7_9ACAR</name>
<dbReference type="EMBL" id="MNPL01007534">
    <property type="protein sequence ID" value="OQR74714.1"/>
    <property type="molecule type" value="Genomic_DNA"/>
</dbReference>
<evidence type="ECO:0000259" key="2">
    <source>
        <dbReference type="Pfam" id="PF10075"/>
    </source>
</evidence>
<evidence type="ECO:0000313" key="4">
    <source>
        <dbReference type="Proteomes" id="UP000192247"/>
    </source>
</evidence>
<dbReference type="GO" id="GO:0005829">
    <property type="term" value="C:cytosol"/>
    <property type="evidence" value="ECO:0007669"/>
    <property type="project" value="TreeGrafter"/>
</dbReference>
<dbReference type="PANTHER" id="PTHR12387:SF0">
    <property type="entry name" value="26S PROTEASOME NON-ATPASE REGULATORY SUBUNIT 8"/>
    <property type="match status" value="1"/>
</dbReference>
<evidence type="ECO:0000313" key="3">
    <source>
        <dbReference type="EMBL" id="OQR74714.1"/>
    </source>
</evidence>
<dbReference type="InParanoid" id="A0A1V9XMH7"/>
<dbReference type="FunCoup" id="A0A1V9XMH7">
    <property type="interactions" value="1712"/>
</dbReference>
<dbReference type="GO" id="GO:0008541">
    <property type="term" value="C:proteasome regulatory particle, lid subcomplex"/>
    <property type="evidence" value="ECO:0007669"/>
    <property type="project" value="TreeGrafter"/>
</dbReference>
<gene>
    <name evidence="3" type="ORF">BIW11_03378</name>
</gene>
<reference evidence="3 4" key="1">
    <citation type="journal article" date="2017" name="Gigascience">
        <title>Draft genome of the honey bee ectoparasitic mite, Tropilaelaps mercedesae, is shaped by the parasitic life history.</title>
        <authorList>
            <person name="Dong X."/>
            <person name="Armstrong S.D."/>
            <person name="Xia D."/>
            <person name="Makepeace B.L."/>
            <person name="Darby A.C."/>
            <person name="Kadowaki T."/>
        </authorList>
    </citation>
    <scope>NUCLEOTIDE SEQUENCE [LARGE SCALE GENOMIC DNA]</scope>
    <source>
        <strain evidence="3">Wuxi-XJTLU</strain>
    </source>
</reference>
<keyword evidence="1 3" id="KW-0647">Proteasome</keyword>
<dbReference type="Proteomes" id="UP000192247">
    <property type="component" value="Unassembled WGS sequence"/>
</dbReference>
<protein>
    <submittedName>
        <fullName evidence="3">26S proteasome non-ATPase regulatory subunit 8-like</fullName>
    </submittedName>
</protein>
<dbReference type="STRING" id="418985.A0A1V9XMH7"/>
<feature type="domain" description="CSN8/PSMD8/EIF3K" evidence="2">
    <location>
        <begin position="121"/>
        <end position="219"/>
    </location>
</feature>
<accession>A0A1V9XMH7</accession>
<dbReference type="Pfam" id="PF10075">
    <property type="entry name" value="CSN8_PSD8_EIF3K"/>
    <property type="match status" value="1"/>
</dbReference>
<dbReference type="AlphaFoldDB" id="A0A1V9XMH7"/>
<sequence>MNLDEVVSCYQLLMKEWNSKGPDYIEKCGVLLNKLKIGLTHCAFLPTTGTANKKELLIARDILEIGAQWSCTARDIPSFERYLAMLKTYYMDYKNELPESSYRFQLLGLNLLCLLAQNRANIHISHPVAMEQFLMEGSYNKIFLSKDDVPAASYTFFMDILLDTVRGEICSCAEKTYEKISASEMARMLYFDSMRAAEAYLAKRGWTLQGGVYILMKPKDRKSVLECNPIPAGTFATKAIEYAREMEQIV</sequence>
<dbReference type="OrthoDB" id="409122at2759"/>
<dbReference type="PANTHER" id="PTHR12387">
    <property type="entry name" value="26S PROTEASOME NON-ATPASE REGULATORY SUBUNIT 8"/>
    <property type="match status" value="1"/>
</dbReference>
<evidence type="ECO:0000256" key="1">
    <source>
        <dbReference type="ARBA" id="ARBA00022942"/>
    </source>
</evidence>
<dbReference type="GO" id="GO:0005634">
    <property type="term" value="C:nucleus"/>
    <property type="evidence" value="ECO:0007669"/>
    <property type="project" value="TreeGrafter"/>
</dbReference>
<proteinExistence type="predicted"/>
<keyword evidence="4" id="KW-1185">Reference proteome</keyword>
<dbReference type="InterPro" id="IPR033464">
    <property type="entry name" value="CSN8_PSD8_EIF3K"/>
</dbReference>
<organism evidence="3 4">
    <name type="scientific">Tropilaelaps mercedesae</name>
    <dbReference type="NCBI Taxonomy" id="418985"/>
    <lineage>
        <taxon>Eukaryota</taxon>
        <taxon>Metazoa</taxon>
        <taxon>Ecdysozoa</taxon>
        <taxon>Arthropoda</taxon>
        <taxon>Chelicerata</taxon>
        <taxon>Arachnida</taxon>
        <taxon>Acari</taxon>
        <taxon>Parasitiformes</taxon>
        <taxon>Mesostigmata</taxon>
        <taxon>Gamasina</taxon>
        <taxon>Dermanyssoidea</taxon>
        <taxon>Laelapidae</taxon>
        <taxon>Tropilaelaps</taxon>
    </lineage>
</organism>
<dbReference type="SUPFAM" id="SSF46785">
    <property type="entry name" value="Winged helix' DNA-binding domain"/>
    <property type="match status" value="1"/>
</dbReference>
<dbReference type="InterPro" id="IPR036390">
    <property type="entry name" value="WH_DNA-bd_sf"/>
</dbReference>
<dbReference type="GO" id="GO:0043161">
    <property type="term" value="P:proteasome-mediated ubiquitin-dependent protein catabolic process"/>
    <property type="evidence" value="ECO:0007669"/>
    <property type="project" value="TreeGrafter"/>
</dbReference>
<dbReference type="InterPro" id="IPR006746">
    <property type="entry name" value="26S_Psome_Rpn12"/>
</dbReference>